<name>A0ABS7VV13_9HYPH</name>
<proteinExistence type="predicted"/>
<gene>
    <name evidence="1" type="ORF">K9B37_24540</name>
</gene>
<dbReference type="SUPFAM" id="SSF103515">
    <property type="entry name" value="Autotransporter"/>
    <property type="match status" value="1"/>
</dbReference>
<sequence>VAPGNSIGTLSVNGNVSFAPGSVYAVEINAAGQSDRLAATGTATLNGGTVMVLPDQGLFFAENSPYTILTAQGGVTGQFAGTQSAEFAFVSPTLGYATNAVTLTMVRKSDPTPPTPPAPLAFHSVALSQNQYRTADAIEALRPGNRLYDTVLGSSVSGARQAFDALSGEAHASAVSVGYAQAQLVENALLTRLRQPLLTSSLPRLAQGSYPAAFAADRPGQAVAPVAVAPVPVAPRYALWGEGFGSWGQTRSNGNAAALDAATGGFVLG</sequence>
<dbReference type="RefSeq" id="WP_224316436.1">
    <property type="nucleotide sequence ID" value="NZ_JAIRBM010000046.1"/>
</dbReference>
<feature type="non-terminal residue" evidence="1">
    <location>
        <position position="269"/>
    </location>
</feature>
<reference evidence="1 2" key="1">
    <citation type="submission" date="2021-09" db="EMBL/GenBank/DDBJ databases">
        <title>The complete genome sequence of a new microorganism.</title>
        <authorList>
            <person name="Zi Z."/>
        </authorList>
    </citation>
    <scope>NUCLEOTIDE SEQUENCE [LARGE SCALE GENOMIC DNA]</scope>
    <source>
        <strain evidence="1 2">WGZ8</strain>
    </source>
</reference>
<dbReference type="EMBL" id="JAIRBM010000046">
    <property type="protein sequence ID" value="MBZ6079423.1"/>
    <property type="molecule type" value="Genomic_DNA"/>
</dbReference>
<evidence type="ECO:0000313" key="1">
    <source>
        <dbReference type="EMBL" id="MBZ6079423.1"/>
    </source>
</evidence>
<dbReference type="NCBIfam" id="TIGR01414">
    <property type="entry name" value="autotrans_barl"/>
    <property type="match status" value="1"/>
</dbReference>
<dbReference type="Proteomes" id="UP000704176">
    <property type="component" value="Unassembled WGS sequence"/>
</dbReference>
<accession>A0ABS7VV13</accession>
<comment type="caution">
    <text evidence="1">The sequence shown here is derived from an EMBL/GenBank/DDBJ whole genome shotgun (WGS) entry which is preliminary data.</text>
</comment>
<feature type="non-terminal residue" evidence="1">
    <location>
        <position position="1"/>
    </location>
</feature>
<dbReference type="InterPro" id="IPR006315">
    <property type="entry name" value="OM_autotransptr_brl_dom"/>
</dbReference>
<organism evidence="1 2">
    <name type="scientific">Microvirga puerhi</name>
    <dbReference type="NCBI Taxonomy" id="2876078"/>
    <lineage>
        <taxon>Bacteria</taxon>
        <taxon>Pseudomonadati</taxon>
        <taxon>Pseudomonadota</taxon>
        <taxon>Alphaproteobacteria</taxon>
        <taxon>Hyphomicrobiales</taxon>
        <taxon>Methylobacteriaceae</taxon>
        <taxon>Microvirga</taxon>
    </lineage>
</organism>
<dbReference type="InterPro" id="IPR036709">
    <property type="entry name" value="Autotransporte_beta_dom_sf"/>
</dbReference>
<keyword evidence="2" id="KW-1185">Reference proteome</keyword>
<protein>
    <submittedName>
        <fullName evidence="1">Autotransporter outer membrane beta-barrel domain-containing protein</fullName>
    </submittedName>
</protein>
<evidence type="ECO:0000313" key="2">
    <source>
        <dbReference type="Proteomes" id="UP000704176"/>
    </source>
</evidence>
<dbReference type="SUPFAM" id="SSF51126">
    <property type="entry name" value="Pectin lyase-like"/>
    <property type="match status" value="1"/>
</dbReference>
<dbReference type="InterPro" id="IPR011050">
    <property type="entry name" value="Pectin_lyase_fold/virulence"/>
</dbReference>